<feature type="domain" description="GH16" evidence="2">
    <location>
        <begin position="17"/>
        <end position="269"/>
    </location>
</feature>
<gene>
    <name evidence="3" type="ORF">HMPREF0765_4636</name>
</gene>
<dbReference type="CDD" id="cd00413">
    <property type="entry name" value="Glyco_hydrolase_16"/>
    <property type="match status" value="1"/>
</dbReference>
<dbReference type="PROSITE" id="PS51762">
    <property type="entry name" value="GH16_2"/>
    <property type="match status" value="1"/>
</dbReference>
<comment type="similarity">
    <text evidence="1">Belongs to the glycosyl hydrolase 16 family.</text>
</comment>
<dbReference type="HOGENOM" id="CLU_378940_0_0_10"/>
<dbReference type="EMBL" id="ACHB01000100">
    <property type="protein sequence ID" value="EEI89731.1"/>
    <property type="molecule type" value="Genomic_DNA"/>
</dbReference>
<dbReference type="SUPFAM" id="SSF49899">
    <property type="entry name" value="Concanavalin A-like lectins/glucanases"/>
    <property type="match status" value="1"/>
</dbReference>
<dbReference type="InterPro" id="IPR013320">
    <property type="entry name" value="ConA-like_dom_sf"/>
</dbReference>
<organism evidence="3 4">
    <name type="scientific">Sphingobacterium spiritivorum ATCC 33300</name>
    <dbReference type="NCBI Taxonomy" id="525372"/>
    <lineage>
        <taxon>Bacteria</taxon>
        <taxon>Pseudomonadati</taxon>
        <taxon>Bacteroidota</taxon>
        <taxon>Sphingobacteriia</taxon>
        <taxon>Sphingobacteriales</taxon>
        <taxon>Sphingobacteriaceae</taxon>
        <taxon>Sphingobacterium</taxon>
    </lineage>
</organism>
<sequence>MTACQKNILQPKLDLELTTAGIPSSGAVPQGMELFWQDEFNAGQLDRTKWFTDYYSTCDGPVWNVVLNSRPQPIMNFTDSSIILLGDGRISSIQTYDWGSDQNKLDNSHGGYFEVRVKRGKIDPNGQNPNTAFWLDAPGPDAKRYMETGNTAFGATGIRPRGQLFEIDVFELLNAQFVMHGNVSSTGSFQGNLVTHVANGYTHIDNWVTHGVLWGPGIVSHYINGNHIKTYSNKSNIYPPNHFMNVLLGAYHNGKMEVDYIRGYRWPLTGGNELPNPGFDINTNMLPWEGTATLSTTTKYSGTAAARLAAGQYITQYVYLDNNTNYQLKYWLQGVGDMVVRAENITPVVGTATSTFTKASTAGSTFVNDVMDLKTEPMYGTDLKIVKLTFTNIGSSVITLDNIALTKGGNGGMNSTGYCSASGGTAVTSDRYISSLSTINAIRNISYTNNVKPVNGYNYYSADSIIVSPGGSFTLKMNNTPDTKWSRVKVYVDWNGNGDFVSAGEDVLALGNASQDNSSTVLNVSSNITVPATAKVGKTRMRVRFYDAWNSDPGPCGDVNYTTTQDFVISVKGAEYCTASGGINAADRYITSLSTTNAVRNIAYINNVQPANGYNYYSADSIVVSKGTSFTLKMNNTSNTKWSRIKVYVDWNGNGDFISVGETVLSLGNASQDNSATVLNISSNITVPSTAKTGKTRMRVRFYDAWNVDPGPCGQVDRTTTQDFIISVRNP</sequence>
<dbReference type="Pfam" id="PF20009">
    <property type="entry name" value="GEVED"/>
    <property type="match status" value="2"/>
</dbReference>
<comment type="caution">
    <text evidence="3">The sequence shown here is derived from an EMBL/GenBank/DDBJ whole genome shotgun (WGS) entry which is preliminary data.</text>
</comment>
<evidence type="ECO:0000256" key="1">
    <source>
        <dbReference type="ARBA" id="ARBA00006865"/>
    </source>
</evidence>
<accession>C2G4Y0</accession>
<dbReference type="GO" id="GO:0005975">
    <property type="term" value="P:carbohydrate metabolic process"/>
    <property type="evidence" value="ECO:0007669"/>
    <property type="project" value="InterPro"/>
</dbReference>
<evidence type="ECO:0000313" key="3">
    <source>
        <dbReference type="EMBL" id="EEI89731.1"/>
    </source>
</evidence>
<dbReference type="InterPro" id="IPR000757">
    <property type="entry name" value="Beta-glucanase-like"/>
</dbReference>
<reference evidence="3 4" key="1">
    <citation type="submission" date="2009-01" db="EMBL/GenBank/DDBJ databases">
        <authorList>
            <person name="Qin X."/>
            <person name="Bachman B."/>
            <person name="Battles P."/>
            <person name="Bell A."/>
            <person name="Bess C."/>
            <person name="Bickham C."/>
            <person name="Chaboub L."/>
            <person name="Chen D."/>
            <person name="Coyle M."/>
            <person name="Deiros D.R."/>
            <person name="Dinh H."/>
            <person name="Forbes L."/>
            <person name="Fowler G."/>
            <person name="Francisco L."/>
            <person name="Fu Q."/>
            <person name="Gubbala S."/>
            <person name="Hale W."/>
            <person name="Han Y."/>
            <person name="Hemphill L."/>
            <person name="Highlander S.K."/>
            <person name="Hirani K."/>
            <person name="Hogues M."/>
            <person name="Jackson L."/>
            <person name="Jakkamsetti A."/>
            <person name="Javaid M."/>
            <person name="Jiang H."/>
            <person name="Korchina V."/>
            <person name="Kovar C."/>
            <person name="Lara F."/>
            <person name="Lee S."/>
            <person name="Mata R."/>
            <person name="Mathew T."/>
            <person name="Moen C."/>
            <person name="Morales K."/>
            <person name="Munidasa M."/>
            <person name="Nazareth L."/>
            <person name="Ngo R."/>
            <person name="Nguyen L."/>
            <person name="Okwuonu G."/>
            <person name="Ongeri F."/>
            <person name="Patil S."/>
            <person name="Petrosino J."/>
            <person name="Pham C."/>
            <person name="Pham P."/>
            <person name="Pu L.-L."/>
            <person name="Puazo M."/>
            <person name="Raj R."/>
            <person name="Reid J."/>
            <person name="Rouhana J."/>
            <person name="Saada N."/>
            <person name="Shang Y."/>
            <person name="Simmons D."/>
            <person name="Thornton R."/>
            <person name="Warren J."/>
            <person name="Weissenberger G."/>
            <person name="Zhang J."/>
            <person name="Zhang L."/>
            <person name="Zhou C."/>
            <person name="Zhu D."/>
            <person name="Muzny D."/>
            <person name="Worley K."/>
            <person name="Gibbs R."/>
        </authorList>
    </citation>
    <scope>NUCLEOTIDE SEQUENCE [LARGE SCALE GENOMIC DNA]</scope>
    <source>
        <strain evidence="3 4">ATCC 33300</strain>
    </source>
</reference>
<dbReference type="GO" id="GO:0004553">
    <property type="term" value="F:hydrolase activity, hydrolyzing O-glycosyl compounds"/>
    <property type="evidence" value="ECO:0007669"/>
    <property type="project" value="InterPro"/>
</dbReference>
<evidence type="ECO:0000259" key="2">
    <source>
        <dbReference type="PROSITE" id="PS51762"/>
    </source>
</evidence>
<dbReference type="Gene3D" id="2.60.120.200">
    <property type="match status" value="1"/>
</dbReference>
<dbReference type="InterPro" id="IPR045474">
    <property type="entry name" value="GEVED"/>
</dbReference>
<protein>
    <recommendedName>
        <fullName evidence="2">GH16 domain-containing protein</fullName>
    </recommendedName>
</protein>
<evidence type="ECO:0000313" key="4">
    <source>
        <dbReference type="Proteomes" id="UP000006241"/>
    </source>
</evidence>
<dbReference type="Proteomes" id="UP000006241">
    <property type="component" value="Unassembled WGS sequence"/>
</dbReference>
<name>C2G4Y0_SPHSI</name>
<dbReference type="AlphaFoldDB" id="C2G4Y0"/>
<proteinExistence type="inferred from homology"/>